<organism evidence="2 3">
    <name type="scientific">Cryobacterium flavum</name>
    <dbReference type="NCBI Taxonomy" id="1424659"/>
    <lineage>
        <taxon>Bacteria</taxon>
        <taxon>Bacillati</taxon>
        <taxon>Actinomycetota</taxon>
        <taxon>Actinomycetes</taxon>
        <taxon>Micrococcales</taxon>
        <taxon>Microbacteriaceae</taxon>
        <taxon>Cryobacterium</taxon>
    </lineage>
</organism>
<dbReference type="RefSeq" id="WP_092340758.1">
    <property type="nucleotide sequence ID" value="NZ_FNIB01000006.1"/>
</dbReference>
<dbReference type="STRING" id="1424659.SAMN05216368_106267"/>
<dbReference type="AlphaFoldDB" id="A0A5E9G0F5"/>
<sequence>MFGYIEDNSAPVSAETIARHLCDTGYLGILLDQAGQSLNVGRDARLFNREQRRALAVRDGGCRWPGCDQPPSWSEAHHIQNWVDLGFSNIDQAILLCVLHHLLLHNRQWKILFLDGEYWLQPAVEFDPEQTLIALPSKNPLMQEPLRLDPPEVNPHATATADRGTLGDVGLDRRMVAPRRLGRVGRWRSRLAGSRGPRPLKREL</sequence>
<feature type="domain" description="HNH nuclease" evidence="1">
    <location>
        <begin position="50"/>
        <end position="102"/>
    </location>
</feature>
<protein>
    <recommendedName>
        <fullName evidence="1">HNH nuclease domain-containing protein</fullName>
    </recommendedName>
</protein>
<accession>A0A5E9G0F5</accession>
<dbReference type="CDD" id="cd00085">
    <property type="entry name" value="HNHc"/>
    <property type="match status" value="1"/>
</dbReference>
<dbReference type="Proteomes" id="UP000199639">
    <property type="component" value="Unassembled WGS sequence"/>
</dbReference>
<gene>
    <name evidence="2" type="ORF">SAMN05216368_106267</name>
</gene>
<dbReference type="SMART" id="SM00507">
    <property type="entry name" value="HNHc"/>
    <property type="match status" value="1"/>
</dbReference>
<evidence type="ECO:0000313" key="2">
    <source>
        <dbReference type="EMBL" id="SDN66822.1"/>
    </source>
</evidence>
<dbReference type="EMBL" id="FNIB01000006">
    <property type="protein sequence ID" value="SDN66822.1"/>
    <property type="molecule type" value="Genomic_DNA"/>
</dbReference>
<evidence type="ECO:0000313" key="3">
    <source>
        <dbReference type="Proteomes" id="UP000199639"/>
    </source>
</evidence>
<name>A0A5E9G0F5_9MICO</name>
<proteinExistence type="predicted"/>
<evidence type="ECO:0000259" key="1">
    <source>
        <dbReference type="SMART" id="SM00507"/>
    </source>
</evidence>
<reference evidence="2 3" key="1">
    <citation type="submission" date="2016-10" db="EMBL/GenBank/DDBJ databases">
        <authorList>
            <person name="Varghese N."/>
            <person name="Submissions S."/>
        </authorList>
    </citation>
    <scope>NUCLEOTIDE SEQUENCE [LARGE SCALE GENOMIC DNA]</scope>
    <source>
        <strain evidence="2 3">CGMCC 1.11215</strain>
    </source>
</reference>
<dbReference type="InterPro" id="IPR003615">
    <property type="entry name" value="HNH_nuc"/>
</dbReference>